<dbReference type="Proteomes" id="UP001589774">
    <property type="component" value="Unassembled WGS sequence"/>
</dbReference>
<evidence type="ECO:0000313" key="2">
    <source>
        <dbReference type="Proteomes" id="UP001589774"/>
    </source>
</evidence>
<protein>
    <submittedName>
        <fullName evidence="1">Uncharacterized protein</fullName>
    </submittedName>
</protein>
<evidence type="ECO:0000313" key="1">
    <source>
        <dbReference type="EMBL" id="MFC0318528.1"/>
    </source>
</evidence>
<comment type="caution">
    <text evidence="1">The sequence shown here is derived from an EMBL/GenBank/DDBJ whole genome shotgun (WGS) entry which is preliminary data.</text>
</comment>
<reference evidence="1 2" key="1">
    <citation type="submission" date="2024-09" db="EMBL/GenBank/DDBJ databases">
        <authorList>
            <person name="Sun Q."/>
            <person name="Mori K."/>
        </authorList>
    </citation>
    <scope>NUCLEOTIDE SEQUENCE [LARGE SCALE GENOMIC DNA]</scope>
    <source>
        <strain evidence="1 2">CCM 7765</strain>
    </source>
</reference>
<dbReference type="EMBL" id="JBHLWO010000002">
    <property type="protein sequence ID" value="MFC0318528.1"/>
    <property type="molecule type" value="Genomic_DNA"/>
</dbReference>
<proteinExistence type="predicted"/>
<accession>A0ABV6HI01</accession>
<organism evidence="1 2">
    <name type="scientific">Olivibacter oleidegradans</name>
    <dbReference type="NCBI Taxonomy" id="760123"/>
    <lineage>
        <taxon>Bacteria</taxon>
        <taxon>Pseudomonadati</taxon>
        <taxon>Bacteroidota</taxon>
        <taxon>Sphingobacteriia</taxon>
        <taxon>Sphingobacteriales</taxon>
        <taxon>Sphingobacteriaceae</taxon>
        <taxon>Olivibacter</taxon>
    </lineage>
</organism>
<name>A0ABV6HI01_9SPHI</name>
<keyword evidence="2" id="KW-1185">Reference proteome</keyword>
<gene>
    <name evidence="1" type="ORF">ACFFI0_09415</name>
</gene>
<dbReference type="RefSeq" id="WP_013666081.1">
    <property type="nucleotide sequence ID" value="NZ_JBHLWO010000002.1"/>
</dbReference>
<sequence length="88" mass="10743">MKTSLNNVYLLDAYSHNELDTEARLLLDARLIIDSALKDDFFWQEKTYKLIKKYGQQELRKQLKTVEHDFFHNPKHKTLIQRIKRYFQ</sequence>